<name>A0AAN6N8J4_9PEZI</name>
<dbReference type="EMBL" id="MU853794">
    <property type="protein sequence ID" value="KAK3940601.1"/>
    <property type="molecule type" value="Genomic_DNA"/>
</dbReference>
<proteinExistence type="predicted"/>
<feature type="region of interest" description="Disordered" evidence="2">
    <location>
        <begin position="34"/>
        <end position="57"/>
    </location>
</feature>
<reference evidence="5" key="1">
    <citation type="journal article" date="2023" name="Mol. Phylogenet. Evol.">
        <title>Genome-scale phylogeny and comparative genomics of the fungal order Sordariales.</title>
        <authorList>
            <person name="Hensen N."/>
            <person name="Bonometti L."/>
            <person name="Westerberg I."/>
            <person name="Brannstrom I.O."/>
            <person name="Guillou S."/>
            <person name="Cros-Aarteil S."/>
            <person name="Calhoun S."/>
            <person name="Haridas S."/>
            <person name="Kuo A."/>
            <person name="Mondo S."/>
            <person name="Pangilinan J."/>
            <person name="Riley R."/>
            <person name="LaButti K."/>
            <person name="Andreopoulos B."/>
            <person name="Lipzen A."/>
            <person name="Chen C."/>
            <person name="Yan M."/>
            <person name="Daum C."/>
            <person name="Ng V."/>
            <person name="Clum A."/>
            <person name="Steindorff A."/>
            <person name="Ohm R.A."/>
            <person name="Martin F."/>
            <person name="Silar P."/>
            <person name="Natvig D.O."/>
            <person name="Lalanne C."/>
            <person name="Gautier V."/>
            <person name="Ament-Velasquez S.L."/>
            <person name="Kruys A."/>
            <person name="Hutchinson M.I."/>
            <person name="Powell A.J."/>
            <person name="Barry K."/>
            <person name="Miller A.N."/>
            <person name="Grigoriev I.V."/>
            <person name="Debuchy R."/>
            <person name="Gladieux P."/>
            <person name="Hiltunen Thoren M."/>
            <person name="Johannesson H."/>
        </authorList>
    </citation>
    <scope>NUCLEOTIDE SEQUENCE [LARGE SCALE GENOMIC DNA]</scope>
    <source>
        <strain evidence="5">CBS 340.73</strain>
    </source>
</reference>
<dbReference type="AlphaFoldDB" id="A0AAN6N8J4"/>
<comment type="caution">
    <text evidence="4">The sequence shown here is derived from an EMBL/GenBank/DDBJ whole genome shotgun (WGS) entry which is preliminary data.</text>
</comment>
<protein>
    <recommendedName>
        <fullName evidence="3">C2H2-type domain-containing protein</fullName>
    </recommendedName>
</protein>
<evidence type="ECO:0000256" key="1">
    <source>
        <dbReference type="PROSITE-ProRule" id="PRU00042"/>
    </source>
</evidence>
<feature type="compositionally biased region" description="Acidic residues" evidence="2">
    <location>
        <begin position="157"/>
        <end position="193"/>
    </location>
</feature>
<gene>
    <name evidence="4" type="ORF">QBC46DRAFT_408127</name>
</gene>
<sequence length="335" mass="37515">MPEYQDDQPARDQDLAPYHSELIRLREEMLHGRRDINADQTADGDEANGDSHYPVAPLIVQSEEDWSHFSDGPDLTIERQDSLFAPERLIPGTGLRAEAREVPGDPEHRPIWWSLGGRVNRDHLSPATDENTAGDSLDGESTEEWNPDPVDESLPCEIEDFLETGEESGDDEPSSNSDDNGDDDGCDSNDDNDENHSDDDGCNSNDGNAEDDSDKRPITNWPIEFMKTIGRTSLPPLELDKNGNPVLDKNGRARPRQRLPTYGKIANSNNQPTVSSPLRYEATKHILDSEAHSARLQCKHCNENFASIDRLRAHKELEHTPESARDPLLEYAQMD</sequence>
<feature type="region of interest" description="Disordered" evidence="2">
    <location>
        <begin position="83"/>
        <end position="220"/>
    </location>
</feature>
<dbReference type="PROSITE" id="PS00028">
    <property type="entry name" value="ZINC_FINGER_C2H2_1"/>
    <property type="match status" value="1"/>
</dbReference>
<dbReference type="InterPro" id="IPR013087">
    <property type="entry name" value="Znf_C2H2_type"/>
</dbReference>
<evidence type="ECO:0000313" key="4">
    <source>
        <dbReference type="EMBL" id="KAK3940601.1"/>
    </source>
</evidence>
<evidence type="ECO:0000256" key="2">
    <source>
        <dbReference type="SAM" id="MobiDB-lite"/>
    </source>
</evidence>
<feature type="domain" description="C2H2-type" evidence="3">
    <location>
        <begin position="296"/>
        <end position="324"/>
    </location>
</feature>
<keyword evidence="1" id="KW-0863">Zinc-finger</keyword>
<dbReference type="GO" id="GO:0008270">
    <property type="term" value="F:zinc ion binding"/>
    <property type="evidence" value="ECO:0007669"/>
    <property type="project" value="UniProtKB-KW"/>
</dbReference>
<organism evidence="4 5">
    <name type="scientific">Diplogelasinospora grovesii</name>
    <dbReference type="NCBI Taxonomy" id="303347"/>
    <lineage>
        <taxon>Eukaryota</taxon>
        <taxon>Fungi</taxon>
        <taxon>Dikarya</taxon>
        <taxon>Ascomycota</taxon>
        <taxon>Pezizomycotina</taxon>
        <taxon>Sordariomycetes</taxon>
        <taxon>Sordariomycetidae</taxon>
        <taxon>Sordariales</taxon>
        <taxon>Diplogelasinosporaceae</taxon>
        <taxon>Diplogelasinospora</taxon>
    </lineage>
</organism>
<evidence type="ECO:0000259" key="3">
    <source>
        <dbReference type="PROSITE" id="PS50157"/>
    </source>
</evidence>
<evidence type="ECO:0000313" key="5">
    <source>
        <dbReference type="Proteomes" id="UP001303473"/>
    </source>
</evidence>
<keyword evidence="1" id="KW-0479">Metal-binding</keyword>
<keyword evidence="5" id="KW-1185">Reference proteome</keyword>
<accession>A0AAN6N8J4</accession>
<feature type="compositionally biased region" description="Acidic residues" evidence="2">
    <location>
        <begin position="137"/>
        <end position="151"/>
    </location>
</feature>
<dbReference type="Proteomes" id="UP001303473">
    <property type="component" value="Unassembled WGS sequence"/>
</dbReference>
<feature type="region of interest" description="Disordered" evidence="2">
    <location>
        <begin position="233"/>
        <end position="254"/>
    </location>
</feature>
<keyword evidence="1" id="KW-0862">Zinc</keyword>
<dbReference type="PROSITE" id="PS50157">
    <property type="entry name" value="ZINC_FINGER_C2H2_2"/>
    <property type="match status" value="1"/>
</dbReference>
<feature type="compositionally biased region" description="Basic and acidic residues" evidence="2">
    <location>
        <begin position="97"/>
        <end position="110"/>
    </location>
</feature>